<dbReference type="SUPFAM" id="SSF53335">
    <property type="entry name" value="S-adenosyl-L-methionine-dependent methyltransferases"/>
    <property type="match status" value="1"/>
</dbReference>
<evidence type="ECO:0000256" key="1">
    <source>
        <dbReference type="ARBA" id="ARBA00022603"/>
    </source>
</evidence>
<dbReference type="PANTHER" id="PTHR11061:SF30">
    <property type="entry name" value="TRNA (URACIL(54)-C(5))-METHYLTRANSFERASE"/>
    <property type="match status" value="1"/>
</dbReference>
<feature type="active site" description="Nucleophile" evidence="4">
    <location>
        <position position="389"/>
    </location>
</feature>
<reference evidence="7 8" key="1">
    <citation type="journal article" date="2015" name="Stand. Genomic Sci.">
        <title>Genomic Encyclopedia of Bacterial and Archaeal Type Strains, Phase III: the genomes of soil and plant-associated and newly described type strains.</title>
        <authorList>
            <person name="Whitman W.B."/>
            <person name="Woyke T."/>
            <person name="Klenk H.P."/>
            <person name="Zhou Y."/>
            <person name="Lilburn T.G."/>
            <person name="Beck B.J."/>
            <person name="De Vos P."/>
            <person name="Vandamme P."/>
            <person name="Eisen J.A."/>
            <person name="Garrity G."/>
            <person name="Hugenholtz P."/>
            <person name="Kyrpides N.C."/>
        </authorList>
    </citation>
    <scope>NUCLEOTIDE SEQUENCE [LARGE SCALE GENOMIC DNA]</scope>
    <source>
        <strain evidence="7 8">CV2</strain>
    </source>
</reference>
<dbReference type="InterPro" id="IPR029063">
    <property type="entry name" value="SAM-dependent_MTases_sf"/>
</dbReference>
<dbReference type="PROSITE" id="PS50926">
    <property type="entry name" value="TRAM"/>
    <property type="match status" value="1"/>
</dbReference>
<accession>A0A4V2EWW2</accession>
<gene>
    <name evidence="7" type="ORF">EV141_1092</name>
</gene>
<dbReference type="Proteomes" id="UP000293519">
    <property type="component" value="Unassembled WGS sequence"/>
</dbReference>
<feature type="binding site" evidence="4">
    <location>
        <position position="362"/>
    </location>
    <ligand>
        <name>S-adenosyl-L-methionine</name>
        <dbReference type="ChEBI" id="CHEBI:59789"/>
    </ligand>
</feature>
<keyword evidence="2 4" id="KW-0808">Transferase</keyword>
<dbReference type="SUPFAM" id="SSF50249">
    <property type="entry name" value="Nucleic acid-binding proteins"/>
    <property type="match status" value="1"/>
</dbReference>
<name>A0A4V2EWW2_9MICO</name>
<evidence type="ECO:0000256" key="5">
    <source>
        <dbReference type="SAM" id="MobiDB-lite"/>
    </source>
</evidence>
<proteinExistence type="inferred from homology"/>
<feature type="binding site" evidence="4">
    <location>
        <position position="253"/>
    </location>
    <ligand>
        <name>S-adenosyl-L-methionine</name>
        <dbReference type="ChEBI" id="CHEBI:59789"/>
    </ligand>
</feature>
<dbReference type="RefSeq" id="WP_130484958.1">
    <property type="nucleotide sequence ID" value="NZ_SGWW01000002.1"/>
</dbReference>
<comment type="caution">
    <text evidence="7">The sequence shown here is derived from an EMBL/GenBank/DDBJ whole genome shotgun (WGS) entry which is preliminary data.</text>
</comment>
<dbReference type="InterPro" id="IPR002792">
    <property type="entry name" value="TRAM_dom"/>
</dbReference>
<dbReference type="Gene3D" id="2.40.50.140">
    <property type="entry name" value="Nucleic acid-binding proteins"/>
    <property type="match status" value="1"/>
</dbReference>
<evidence type="ECO:0000256" key="4">
    <source>
        <dbReference type="PROSITE-ProRule" id="PRU01024"/>
    </source>
</evidence>
<feature type="region of interest" description="Disordered" evidence="5">
    <location>
        <begin position="1"/>
        <end position="20"/>
    </location>
</feature>
<dbReference type="GO" id="GO:0070041">
    <property type="term" value="F:rRNA (uridine-C5-)-methyltransferase activity"/>
    <property type="evidence" value="ECO:0007669"/>
    <property type="project" value="TreeGrafter"/>
</dbReference>
<dbReference type="Gene3D" id="3.40.50.150">
    <property type="entry name" value="Vaccinia Virus protein VP39"/>
    <property type="match status" value="1"/>
</dbReference>
<comment type="similarity">
    <text evidence="4">Belongs to the class I-like SAM-binding methyltransferase superfamily. RNA M5U methyltransferase family.</text>
</comment>
<dbReference type="PROSITE" id="PS51687">
    <property type="entry name" value="SAM_MT_RNA_M5U"/>
    <property type="match status" value="1"/>
</dbReference>
<evidence type="ECO:0000259" key="6">
    <source>
        <dbReference type="PROSITE" id="PS50926"/>
    </source>
</evidence>
<dbReference type="PANTHER" id="PTHR11061">
    <property type="entry name" value="RNA M5U METHYLTRANSFERASE"/>
    <property type="match status" value="1"/>
</dbReference>
<keyword evidence="1 4" id="KW-0489">Methyltransferase</keyword>
<dbReference type="InterPro" id="IPR010280">
    <property type="entry name" value="U5_MeTrfase_fam"/>
</dbReference>
<protein>
    <submittedName>
        <fullName evidence="7">23S rRNA m(5)U-1939 methyltransferase</fullName>
    </submittedName>
</protein>
<dbReference type="OrthoDB" id="9804590at2"/>
<evidence type="ECO:0000313" key="8">
    <source>
        <dbReference type="Proteomes" id="UP000293519"/>
    </source>
</evidence>
<dbReference type="EMBL" id="SGWW01000002">
    <property type="protein sequence ID" value="RZS57380.1"/>
    <property type="molecule type" value="Genomic_DNA"/>
</dbReference>
<dbReference type="AlphaFoldDB" id="A0A4V2EWW2"/>
<dbReference type="PROSITE" id="PS01231">
    <property type="entry name" value="TRMA_2"/>
    <property type="match status" value="1"/>
</dbReference>
<evidence type="ECO:0000256" key="3">
    <source>
        <dbReference type="ARBA" id="ARBA00022691"/>
    </source>
</evidence>
<dbReference type="InterPro" id="IPR012340">
    <property type="entry name" value="NA-bd_OB-fold"/>
</dbReference>
<feature type="binding site" evidence="4">
    <location>
        <position position="285"/>
    </location>
    <ligand>
        <name>S-adenosyl-L-methionine</name>
        <dbReference type="ChEBI" id="CHEBI:59789"/>
    </ligand>
</feature>
<organism evidence="7 8">
    <name type="scientific">Microcella putealis</name>
    <dbReference type="NCBI Taxonomy" id="337005"/>
    <lineage>
        <taxon>Bacteria</taxon>
        <taxon>Bacillati</taxon>
        <taxon>Actinomycetota</taxon>
        <taxon>Actinomycetes</taxon>
        <taxon>Micrococcales</taxon>
        <taxon>Microbacteriaceae</taxon>
        <taxon>Microcella</taxon>
    </lineage>
</organism>
<dbReference type="Pfam" id="PF05958">
    <property type="entry name" value="tRNA_U5-meth_tr"/>
    <property type="match status" value="1"/>
</dbReference>
<dbReference type="GO" id="GO:0070475">
    <property type="term" value="P:rRNA base methylation"/>
    <property type="evidence" value="ECO:0007669"/>
    <property type="project" value="TreeGrafter"/>
</dbReference>
<evidence type="ECO:0000313" key="7">
    <source>
        <dbReference type="EMBL" id="RZS57380.1"/>
    </source>
</evidence>
<feature type="domain" description="TRAM" evidence="6">
    <location>
        <begin position="15"/>
        <end position="74"/>
    </location>
</feature>
<sequence length="432" mass="46074">MTVPASDSARSSGPVPAPGTELELTVDRMAHGGVGVARHDGRVVFVADAIPGETVRARLTETRKKSFWRADTIEVLTPSEHRRPHVWAEAGVERDPADRAGGADFGHIALEHQRELKRRVLVESMARMGRVDLEDGSEHPAAGVRVQALPGDDAANGLGWRTRIRMHVAADGRIGPMAARSHRVVPVTDVPLATAAVQVAAPFAERFTGVPTVDVLAPTVGDPRLIIGEQAPSPIREVVGGREFRLDDSGFWQVHREAPAALSAAVQRALRAELVDPRAHNLDLYGGVGLLAAALADAAGPDTVVTSVEADERATDHAAENLAEWLGAQAETGRVDRWLRALEASASAAERDRLRAATVVLDPPRAGAGRDVMDALGRLAPEQLVYVACDPVALARDVALAAEHGYALTRLEAFDLFPHTHHLEAVATLVRA</sequence>
<keyword evidence="8" id="KW-1185">Reference proteome</keyword>
<dbReference type="InterPro" id="IPR030391">
    <property type="entry name" value="MeTrfase_TrmA_CS"/>
</dbReference>
<feature type="binding site" evidence="4">
    <location>
        <position position="309"/>
    </location>
    <ligand>
        <name>S-adenosyl-L-methionine</name>
        <dbReference type="ChEBI" id="CHEBI:59789"/>
    </ligand>
</feature>
<evidence type="ECO:0000256" key="2">
    <source>
        <dbReference type="ARBA" id="ARBA00022679"/>
    </source>
</evidence>
<keyword evidence="3 4" id="KW-0949">S-adenosyl-L-methionine</keyword>
<dbReference type="Pfam" id="PF01938">
    <property type="entry name" value="TRAM"/>
    <property type="match status" value="1"/>
</dbReference>